<gene>
    <name evidence="5" type="ORF">Q5Y73_19025</name>
</gene>
<dbReference type="SUPFAM" id="SSF49373">
    <property type="entry name" value="Invasin/intimin cell-adhesion fragments"/>
    <property type="match status" value="1"/>
</dbReference>
<comment type="catalytic activity">
    <reaction evidence="1">
        <text>3',5'-cyclic CMP + H2O = CMP + H(+)</text>
        <dbReference type="Rhea" id="RHEA:72675"/>
        <dbReference type="ChEBI" id="CHEBI:15377"/>
        <dbReference type="ChEBI" id="CHEBI:15378"/>
        <dbReference type="ChEBI" id="CHEBI:58003"/>
        <dbReference type="ChEBI" id="CHEBI:60377"/>
    </reaction>
    <physiologicalReaction direction="left-to-right" evidence="1">
        <dbReference type="Rhea" id="RHEA:72676"/>
    </physiologicalReaction>
</comment>
<dbReference type="InterPro" id="IPR008964">
    <property type="entry name" value="Invasin/intimin_cell_adhesion"/>
</dbReference>
<protein>
    <submittedName>
        <fullName evidence="5">ComEC/Rec2 family competence protein</fullName>
    </submittedName>
</protein>
<reference evidence="5 6" key="1">
    <citation type="submission" date="2023-08" db="EMBL/GenBank/DDBJ databases">
        <authorList>
            <person name="Park J.-S."/>
        </authorList>
    </citation>
    <scope>NUCLEOTIDE SEQUENCE [LARGE SCALE GENOMIC DNA]</scope>
    <source>
        <strain evidence="5 6">2205SS18-9</strain>
    </source>
</reference>
<dbReference type="InterPro" id="IPR001279">
    <property type="entry name" value="Metallo-B-lactamas"/>
</dbReference>
<feature type="domain" description="Metallo-beta-lactamase" evidence="4">
    <location>
        <begin position="48"/>
        <end position="241"/>
    </location>
</feature>
<dbReference type="PANTHER" id="PTHR30619">
    <property type="entry name" value="DNA INTERNALIZATION/COMPETENCE PROTEIN COMEC/REC2"/>
    <property type="match status" value="1"/>
</dbReference>
<accession>A0ABT9J3Y3</accession>
<dbReference type="EMBL" id="JAVAMP010000012">
    <property type="protein sequence ID" value="MDP5276193.1"/>
    <property type="molecule type" value="Genomic_DNA"/>
</dbReference>
<dbReference type="Proteomes" id="UP001231941">
    <property type="component" value="Unassembled WGS sequence"/>
</dbReference>
<proteinExistence type="predicted"/>
<organism evidence="5 6">
    <name type="scientific">Chengkuizengella axinellae</name>
    <dbReference type="NCBI Taxonomy" id="3064388"/>
    <lineage>
        <taxon>Bacteria</taxon>
        <taxon>Bacillati</taxon>
        <taxon>Bacillota</taxon>
        <taxon>Bacilli</taxon>
        <taxon>Bacillales</taxon>
        <taxon>Paenibacillaceae</taxon>
        <taxon>Chengkuizengella</taxon>
    </lineage>
</organism>
<dbReference type="SUPFAM" id="SSF56281">
    <property type="entry name" value="Metallo-hydrolase/oxidoreductase"/>
    <property type="match status" value="1"/>
</dbReference>
<comment type="function">
    <text evidence="2">Counteracts the endogenous Pycsar antiviral defense system. Phosphodiesterase that enables metal-dependent hydrolysis of host cyclic nucleotide Pycsar defense signals such as cCMP and cUMP.</text>
</comment>
<comment type="catalytic activity">
    <reaction evidence="3">
        <text>3',5'-cyclic UMP + H2O = UMP + H(+)</text>
        <dbReference type="Rhea" id="RHEA:70575"/>
        <dbReference type="ChEBI" id="CHEBI:15377"/>
        <dbReference type="ChEBI" id="CHEBI:15378"/>
        <dbReference type="ChEBI" id="CHEBI:57865"/>
        <dbReference type="ChEBI" id="CHEBI:184387"/>
    </reaction>
    <physiologicalReaction direction="left-to-right" evidence="3">
        <dbReference type="Rhea" id="RHEA:70576"/>
    </physiologicalReaction>
</comment>
<dbReference type="Pfam" id="PF00753">
    <property type="entry name" value="Lactamase_B"/>
    <property type="match status" value="1"/>
</dbReference>
<dbReference type="PANTHER" id="PTHR30619:SF7">
    <property type="entry name" value="BETA-LACTAMASE DOMAIN PROTEIN"/>
    <property type="match status" value="1"/>
</dbReference>
<sequence>MKKHSILIFVVIVLVLLTSCAEVSITTEDKIDNSQQNLQVHFVDVGQGAAQIILSPRGKVIVIDAGNNDDEQLMVDYLHNLDVNKIDILIGTHPDADHIGGMDAVIDNFNIGKIYMPKISANTQTFESVLTSVQSKGLKISTADEVLEFGIEHEVYLNFLAPIGTSSDRNEMSAVVRLEYGNHSFLFTGDADDKSENEMIESREELKSTVLLVGHHGSSTSSTQAFLDKVKPEYAVIQSGEGNSYGHPTDEVLQRLDNVGAEIYRNDLQGDIIFTSDGQTMSVKTKADNNQAKEEIERQLTEIDSSIEGLRKNPDIEVHSVPLKSIEPHILASATVDNDNPSQNSTVTVTVKVVNENNIPVEGAVVDLKLNYKTTTTSFDDGVTNSNGIVSIPFEIGRASKGYTVDVDVNVQSDDLYTNTSTSFTPQ</sequence>
<dbReference type="InterPro" id="IPR035681">
    <property type="entry name" value="ComA-like_MBL"/>
</dbReference>
<evidence type="ECO:0000259" key="4">
    <source>
        <dbReference type="SMART" id="SM00849"/>
    </source>
</evidence>
<evidence type="ECO:0000256" key="1">
    <source>
        <dbReference type="ARBA" id="ARBA00034221"/>
    </source>
</evidence>
<comment type="caution">
    <text evidence="5">The sequence shown here is derived from an EMBL/GenBank/DDBJ whole genome shotgun (WGS) entry which is preliminary data.</text>
</comment>
<evidence type="ECO:0000256" key="3">
    <source>
        <dbReference type="ARBA" id="ARBA00048505"/>
    </source>
</evidence>
<dbReference type="Gene3D" id="2.60.40.10">
    <property type="entry name" value="Immunoglobulins"/>
    <property type="match status" value="1"/>
</dbReference>
<keyword evidence="6" id="KW-1185">Reference proteome</keyword>
<dbReference type="CDD" id="cd07731">
    <property type="entry name" value="ComA-like_MBL-fold"/>
    <property type="match status" value="1"/>
</dbReference>
<dbReference type="InterPro" id="IPR013783">
    <property type="entry name" value="Ig-like_fold"/>
</dbReference>
<dbReference type="Gene3D" id="3.60.15.10">
    <property type="entry name" value="Ribonuclease Z/Hydroxyacylglutathione hydrolase-like"/>
    <property type="match status" value="1"/>
</dbReference>
<evidence type="ECO:0000313" key="6">
    <source>
        <dbReference type="Proteomes" id="UP001231941"/>
    </source>
</evidence>
<dbReference type="SMART" id="SM00849">
    <property type="entry name" value="Lactamase_B"/>
    <property type="match status" value="1"/>
</dbReference>
<dbReference type="RefSeq" id="WP_305993504.1">
    <property type="nucleotide sequence ID" value="NZ_JAVAMP010000012.1"/>
</dbReference>
<name>A0ABT9J3Y3_9BACL</name>
<dbReference type="InterPro" id="IPR052159">
    <property type="entry name" value="Competence_DNA_uptake"/>
</dbReference>
<evidence type="ECO:0000256" key="2">
    <source>
        <dbReference type="ARBA" id="ARBA00034301"/>
    </source>
</evidence>
<dbReference type="PROSITE" id="PS51257">
    <property type="entry name" value="PROKAR_LIPOPROTEIN"/>
    <property type="match status" value="1"/>
</dbReference>
<evidence type="ECO:0000313" key="5">
    <source>
        <dbReference type="EMBL" id="MDP5276193.1"/>
    </source>
</evidence>
<dbReference type="InterPro" id="IPR036866">
    <property type="entry name" value="RibonucZ/Hydroxyglut_hydro"/>
</dbReference>